<dbReference type="GO" id="GO:0034587">
    <property type="term" value="P:piRNA processing"/>
    <property type="evidence" value="ECO:0007669"/>
    <property type="project" value="TreeGrafter"/>
</dbReference>
<dbReference type="InterPro" id="IPR001179">
    <property type="entry name" value="PPIase_FKBP_dom"/>
</dbReference>
<dbReference type="PROSITE" id="PS50059">
    <property type="entry name" value="FKBP_PPIASE"/>
    <property type="match status" value="1"/>
</dbReference>
<dbReference type="PANTHER" id="PTHR46674">
    <property type="entry name" value="INACTIVE PEPTIDYL-PROLYL CIS-TRANS ISOMERASE FKBP6"/>
    <property type="match status" value="1"/>
</dbReference>
<evidence type="ECO:0000259" key="5">
    <source>
        <dbReference type="PROSITE" id="PS50059"/>
    </source>
</evidence>
<dbReference type="EC" id="5.2.1.8" evidence="4"/>
<dbReference type="GO" id="GO:0007283">
    <property type="term" value="P:spermatogenesis"/>
    <property type="evidence" value="ECO:0007669"/>
    <property type="project" value="TreeGrafter"/>
</dbReference>
<keyword evidence="2" id="KW-0677">Repeat</keyword>
<keyword evidence="4" id="KW-0413">Isomerase</keyword>
<evidence type="ECO:0000256" key="3">
    <source>
        <dbReference type="ARBA" id="ARBA00022803"/>
    </source>
</evidence>
<gene>
    <name evidence="6" type="ORF">g.5622</name>
</gene>
<reference evidence="6" key="1">
    <citation type="submission" date="2015-12" db="EMBL/GenBank/DDBJ databases">
        <title>De novo transcriptome assembly of four potential Pierce s Disease insect vectors from Arizona vineyards.</title>
        <authorList>
            <person name="Tassone E.E."/>
        </authorList>
    </citation>
    <scope>NUCLEOTIDE SEQUENCE</scope>
</reference>
<dbReference type="AlphaFoldDB" id="A0A1B6C8T7"/>
<dbReference type="SUPFAM" id="SSF54534">
    <property type="entry name" value="FKBP-like"/>
    <property type="match status" value="1"/>
</dbReference>
<organism evidence="6">
    <name type="scientific">Clastoptera arizonana</name>
    <name type="common">Arizona spittle bug</name>
    <dbReference type="NCBI Taxonomy" id="38151"/>
    <lineage>
        <taxon>Eukaryota</taxon>
        <taxon>Metazoa</taxon>
        <taxon>Ecdysozoa</taxon>
        <taxon>Arthropoda</taxon>
        <taxon>Hexapoda</taxon>
        <taxon>Insecta</taxon>
        <taxon>Pterygota</taxon>
        <taxon>Neoptera</taxon>
        <taxon>Paraneoptera</taxon>
        <taxon>Hemiptera</taxon>
        <taxon>Auchenorrhyncha</taxon>
        <taxon>Cercopoidea</taxon>
        <taxon>Clastopteridae</taxon>
        <taxon>Clastoptera</taxon>
    </lineage>
</organism>
<keyword evidence="4" id="KW-0697">Rotamase</keyword>
<protein>
    <recommendedName>
        <fullName evidence="4">peptidylprolyl isomerase</fullName>
        <ecNumber evidence="4">5.2.1.8</ecNumber>
    </recommendedName>
</protein>
<keyword evidence="3" id="KW-0802">TPR repeat</keyword>
<dbReference type="InterPro" id="IPR011990">
    <property type="entry name" value="TPR-like_helical_dom_sf"/>
</dbReference>
<name>A0A1B6C8T7_9HEMI</name>
<dbReference type="GO" id="GO:0051879">
    <property type="term" value="F:Hsp90 protein binding"/>
    <property type="evidence" value="ECO:0007669"/>
    <property type="project" value="TreeGrafter"/>
</dbReference>
<dbReference type="InterPro" id="IPR042282">
    <property type="entry name" value="FKBP6/shu"/>
</dbReference>
<dbReference type="SUPFAM" id="SSF48452">
    <property type="entry name" value="TPR-like"/>
    <property type="match status" value="1"/>
</dbReference>
<dbReference type="GO" id="GO:0005737">
    <property type="term" value="C:cytoplasm"/>
    <property type="evidence" value="ECO:0007669"/>
    <property type="project" value="TreeGrafter"/>
</dbReference>
<dbReference type="PANTHER" id="PTHR46674:SF1">
    <property type="entry name" value="INACTIVE PEPTIDYL-PROLYL CIS-TRANS ISOMERASE FKBP6"/>
    <property type="match status" value="1"/>
</dbReference>
<dbReference type="Pfam" id="PF00254">
    <property type="entry name" value="FKBP_C"/>
    <property type="match status" value="1"/>
</dbReference>
<evidence type="ECO:0000256" key="4">
    <source>
        <dbReference type="PROSITE-ProRule" id="PRU00277"/>
    </source>
</evidence>
<comment type="similarity">
    <text evidence="1">Belongs to the FKBP6 family.</text>
</comment>
<feature type="domain" description="PPIase FKBP-type" evidence="5">
    <location>
        <begin position="101"/>
        <end position="191"/>
    </location>
</feature>
<sequence length="449" mass="50959">MNSQEAARLKTAFSLQQLINNKDGDFEVCGDDLTEEHYDLKFSEVAEYINTDCVGFEDENSNSSTLSPFEKLKTKMTKIDNNGKVMKYIMVQGVGNVVPSNAVVYVHYSMYTEYEGVPFDVTFLRSKEPVRIVLSSTGIIPGLELGIRSMKKSEKAQFLIHHDMAFGKMGCAPRIPGEATILCEVELFRYSENPDTDGFEDLSMLEKTKFSSIKYAKAEYAIGLEYCKDNPRAAAVRFKKALGVLGGLHLLNTEEKQERNELLLQVYSNLALCFCEKDNLVPTQVCVYVKEAFRVCGSKAKNSKTLNKCWGIALYHLNELEESIKCLLIAKKLDPKDTEIQDFLSKIEVKKKQHLENERNICQKMFKFSLDKKENKIKELSESMIILQEQIEAFKSGNQKDLFLPVPITTEEKTFCLDYGKSLKLLANVVNRGNIQAIHLSKPWDPSSF</sequence>
<dbReference type="GO" id="GO:0003755">
    <property type="term" value="F:peptidyl-prolyl cis-trans isomerase activity"/>
    <property type="evidence" value="ECO:0007669"/>
    <property type="project" value="UniProtKB-KW"/>
</dbReference>
<proteinExistence type="inferred from homology"/>
<dbReference type="EMBL" id="GEDC01027427">
    <property type="protein sequence ID" value="JAS09871.1"/>
    <property type="molecule type" value="Transcribed_RNA"/>
</dbReference>
<dbReference type="Gene3D" id="3.10.50.40">
    <property type="match status" value="1"/>
</dbReference>
<dbReference type="InterPro" id="IPR046357">
    <property type="entry name" value="PPIase_dom_sf"/>
</dbReference>
<evidence type="ECO:0000313" key="6">
    <source>
        <dbReference type="EMBL" id="JAS09871.1"/>
    </source>
</evidence>
<comment type="catalytic activity">
    <reaction evidence="4">
        <text>[protein]-peptidylproline (omega=180) = [protein]-peptidylproline (omega=0)</text>
        <dbReference type="Rhea" id="RHEA:16237"/>
        <dbReference type="Rhea" id="RHEA-COMP:10747"/>
        <dbReference type="Rhea" id="RHEA-COMP:10748"/>
        <dbReference type="ChEBI" id="CHEBI:83833"/>
        <dbReference type="ChEBI" id="CHEBI:83834"/>
        <dbReference type="EC" id="5.2.1.8"/>
    </reaction>
</comment>
<evidence type="ECO:0000256" key="2">
    <source>
        <dbReference type="ARBA" id="ARBA00022737"/>
    </source>
</evidence>
<accession>A0A1B6C8T7</accession>
<dbReference type="Gene3D" id="1.25.40.10">
    <property type="entry name" value="Tetratricopeptide repeat domain"/>
    <property type="match status" value="1"/>
</dbReference>
<evidence type="ECO:0000256" key="1">
    <source>
        <dbReference type="ARBA" id="ARBA00009648"/>
    </source>
</evidence>